<reference evidence="2 3" key="1">
    <citation type="submission" date="2020-04" db="EMBL/GenBank/DDBJ databases">
        <title>Genome sequence for Sphingorhabdus sp. strain M1.</title>
        <authorList>
            <person name="Park S.-J."/>
        </authorList>
    </citation>
    <scope>NUCLEOTIDE SEQUENCE [LARGE SCALE GENOMIC DNA]</scope>
    <source>
        <strain evidence="2 3">JK6</strain>
    </source>
</reference>
<evidence type="ECO:0000256" key="1">
    <source>
        <dbReference type="SAM" id="MobiDB-lite"/>
    </source>
</evidence>
<accession>A0A6H2DR53</accession>
<feature type="compositionally biased region" description="Pro residues" evidence="1">
    <location>
        <begin position="396"/>
        <end position="411"/>
    </location>
</feature>
<proteinExistence type="predicted"/>
<organism evidence="2 3">
    <name type="scientific">Parasphingorhabdus halotolerans</name>
    <dbReference type="NCBI Taxonomy" id="2725558"/>
    <lineage>
        <taxon>Bacteria</taxon>
        <taxon>Pseudomonadati</taxon>
        <taxon>Pseudomonadota</taxon>
        <taxon>Alphaproteobacteria</taxon>
        <taxon>Sphingomonadales</taxon>
        <taxon>Sphingomonadaceae</taxon>
        <taxon>Parasphingorhabdus</taxon>
    </lineage>
</organism>
<gene>
    <name evidence="2" type="ORF">HF685_15325</name>
</gene>
<keyword evidence="3" id="KW-1185">Reference proteome</keyword>
<dbReference type="Proteomes" id="UP000501600">
    <property type="component" value="Chromosome"/>
</dbReference>
<name>A0A6H2DR53_9SPHN</name>
<dbReference type="RefSeq" id="WP_168820807.1">
    <property type="nucleotide sequence ID" value="NZ_CP051217.1"/>
</dbReference>
<feature type="region of interest" description="Disordered" evidence="1">
    <location>
        <begin position="386"/>
        <end position="411"/>
    </location>
</feature>
<dbReference type="AlphaFoldDB" id="A0A6H2DR53"/>
<dbReference type="EMBL" id="CP051217">
    <property type="protein sequence ID" value="QJB70463.1"/>
    <property type="molecule type" value="Genomic_DNA"/>
</dbReference>
<dbReference type="KEGG" id="phao:HF685_15325"/>
<sequence length="1250" mass="127353">MTQTTWKTDVKLAGASALATTLAALLIPGSPLFAAERVFASGDAAAASTDNGAGEQQVGSGIVQLKLDDGTTVSIVGPASYSIDPGGQLKVVTGSFTASAPNGSSPRPILAGNGGQVSLRPGSSANGKIAGDGSFAGFALSGSVRIASNGSSRNFRSGSAFRAGAGSGPSAVVTAGAQPNRTSGGQTPLQQIQQAQTGAALYLANPSQTTPTSLGFGGVPQTQTFVPGTLQASTTPTQFQAVVQAQTGPLDPAVALRFINEIFAAQQTTGGLGSYTGLTPAQIQALLFNLQTNGAPSGISQFQLEQFLRALGAAGFNVTGIAGQGPSFGSLADLLALVAAGGTIPPGDPTVQALVDILFANAFPPGLDVNEIARLFRLAGYTVPPQFGGGTGGTPTPSPTPTPAPTPTPPPVLAASDGVRPDGSRSDINLAFAKITETGQDSPVTLIFDAGEFVGYRLRSGFEIKFDGRDEVEKGGDKGIIGWSRLVGGTKALGAARGPNSGDHFVYGLPMVNAPSGGLLQYDLIGYTSPTIRDDSVAPGVFSGKFSVNFGTAQILAGLEATVTLSDSVYNIMSSGGVLAPSIGVLSDGRFNGTIDIEDGLGIACNVGDCRFVYNGFLAGQSASHAGFAYTIRDDAQNVFKWIDGSAAFSKAENTGTDPDPITKTFRGVKIDSGFVQPTAGNFNSLLDVTRNFLTRGEIQADEGRAFRIDGLANSGSTNKTELTSVRVKSGVGDAFRSIGTAKNADNGALGDVIGWTRWTDGEFANLKGGNRVLAGSESIHYIWGDRTTGTLPTGRAEYALSGGTRPTRVDGMGDPGTFEGELAINFATLKMGWDTIVGMGNDRFNFLSSGGLDNLSVNVNNAGNGIFNFTGDGMVVSELGRCQGCTGSASGFVSGADGKYVGFAYEIGTVDFGAIQGVAGFEFQAPASTPPTGTVRSNQFAAYAAGANVGIDAREIVDVTYAGTSGAPIGYVWKLNDFTTENERPNIGTAKENESGSVGEVIGWTRWADGKTGGRFYGEQNGLDFGPNQGFHLVTGTPATNLPTTGTVTYALAGATAPTIRDGSLAPGSFSGNLAVAFGATPLVGMDFAINIEGNAYGFGTPGGAADPTNGGRPVETTGDFALTFGSGQEKFLVTGNGPICGGSGDCIASFRGFLAGEGASHIGVSYTFGNGTFDQRVDGVAAFGKQGSGPTVTSTTNWSGWTAGGVGDGANFNFDPQTGNRLNNGLGIPTTSDIRAIREALGPNFAFQ</sequence>
<evidence type="ECO:0000313" key="2">
    <source>
        <dbReference type="EMBL" id="QJB70463.1"/>
    </source>
</evidence>
<evidence type="ECO:0000313" key="3">
    <source>
        <dbReference type="Proteomes" id="UP000501600"/>
    </source>
</evidence>
<protein>
    <submittedName>
        <fullName evidence="2">Uncharacterized protein</fullName>
    </submittedName>
</protein>